<dbReference type="EMBL" id="JAUHHV010000001">
    <property type="protein sequence ID" value="KAK1440481.1"/>
    <property type="molecule type" value="Genomic_DNA"/>
</dbReference>
<dbReference type="PANTHER" id="PTHR10688">
    <property type="entry name" value="PWWP DOMAIN-CONTAINING PROTEIN"/>
    <property type="match status" value="1"/>
</dbReference>
<dbReference type="AlphaFoldDB" id="A0AAD8LJX4"/>
<name>A0AAD8LJX4_TARER</name>
<gene>
    <name evidence="7" type="ORF">QVD17_06308</name>
</gene>
<keyword evidence="2" id="KW-0804">Transcription</keyword>
<feature type="compositionally biased region" description="Basic residues" evidence="5">
    <location>
        <begin position="98"/>
        <end position="110"/>
    </location>
</feature>
<dbReference type="Pfam" id="PF00855">
    <property type="entry name" value="PWWP"/>
    <property type="match status" value="1"/>
</dbReference>
<dbReference type="SMART" id="SM00293">
    <property type="entry name" value="PWWP"/>
    <property type="match status" value="1"/>
</dbReference>
<dbReference type="FunFam" id="2.30.30.140:FF:000115">
    <property type="entry name" value="Tudor/PWWP/MBT superfamily protein"/>
    <property type="match status" value="1"/>
</dbReference>
<dbReference type="InterPro" id="IPR052657">
    <property type="entry name" value="PDP_family_Arabidopsis"/>
</dbReference>
<dbReference type="GO" id="GO:0006355">
    <property type="term" value="P:regulation of DNA-templated transcription"/>
    <property type="evidence" value="ECO:0007669"/>
    <property type="project" value="UniProtKB-ARBA"/>
</dbReference>
<keyword evidence="3" id="KW-0539">Nucleus</keyword>
<evidence type="ECO:0000259" key="6">
    <source>
        <dbReference type="PROSITE" id="PS50812"/>
    </source>
</evidence>
<feature type="compositionally biased region" description="Basic and acidic residues" evidence="5">
    <location>
        <begin position="392"/>
        <end position="435"/>
    </location>
</feature>
<dbReference type="PANTHER" id="PTHR10688:SF15">
    <property type="entry name" value="PWWP DOMAIN-CONTAINING PROTEIN"/>
    <property type="match status" value="1"/>
</dbReference>
<organism evidence="7 8">
    <name type="scientific">Tagetes erecta</name>
    <name type="common">African marigold</name>
    <dbReference type="NCBI Taxonomy" id="13708"/>
    <lineage>
        <taxon>Eukaryota</taxon>
        <taxon>Viridiplantae</taxon>
        <taxon>Streptophyta</taxon>
        <taxon>Embryophyta</taxon>
        <taxon>Tracheophyta</taxon>
        <taxon>Spermatophyta</taxon>
        <taxon>Magnoliopsida</taxon>
        <taxon>eudicotyledons</taxon>
        <taxon>Gunneridae</taxon>
        <taxon>Pentapetalae</taxon>
        <taxon>asterids</taxon>
        <taxon>campanulids</taxon>
        <taxon>Asterales</taxon>
        <taxon>Asteraceae</taxon>
        <taxon>Asteroideae</taxon>
        <taxon>Heliantheae alliance</taxon>
        <taxon>Tageteae</taxon>
        <taxon>Tagetes</taxon>
    </lineage>
</organism>
<evidence type="ECO:0000313" key="8">
    <source>
        <dbReference type="Proteomes" id="UP001229421"/>
    </source>
</evidence>
<feature type="region of interest" description="Disordered" evidence="5">
    <location>
        <begin position="64"/>
        <end position="116"/>
    </location>
</feature>
<sequence>MDVDIEANTTNPSLDSEHVVRDASSSETRVDSASVHVIGGSDNSTPAECVEPETVARFVAEGSNRSIDSVSAEGNVSDVNSSGVGDSNNEVSSDRSHGSVKKKVQRRKELKSKETTSPVYDSMIEMFDEFAGNGSVATDDRSPMEVDVSRGHGYEVGDMVWGKVKSHPWWPGHIFSEKFATQSVRRSKRDGLLLVAFFGDSSYGWFHPSELMPFDSNFAEKSRQTNSKTFVKAVEEAMDEVSRRSALGLSCMCRSNQNFRQTDVPGYFAVDVTDYEPVSVYSIDTIEKARNSFQPSSALDFVRRLALEPTGSGNGGVEFLKNKAKVISYRRAIYEEFDETYAQAFGYDSVHPSSGSSQEPDSRKTPSKAPLSGRQVFADTSGKGKSSAKPPKPKDHAKKDKYLFKRRDEPKEVKTQLKKEKEKVASSSELRHIEDDVAISGGDFVLQKRVSATTHDELPSKDSGASLEDKPAVLGSGDPGFETTKSKVAVNDNDDDKMIMSQMVDTKTSSDSVVDKSSYKSAVTQNEIPSSGPLKTAASENTDNGPKEVKKVSKRPVGEMGSIEKKKKRKKEQLISDGPGKVSLVDKEKKSAKKPHQFSVSPIQDPQGTDKNKPIISHTSGTKDVTGLANHETDLTLVLSDLLLVALDPFQSFNRGRLGKTRRVFLKFRSLVFQKSLNLSPATEEDEGYGTHSSKSSENGIGITPLKSHSTSSGRPDDSTLGGRKRGPSDRQEELAARKKKKVGEIRNLTKEKKVIKKIDEPPAQTVKQSVVKTLKKPGHELIKKTEQRTPPNPTMLMIKFPQEGSLPSHNELKARFARFGPMDHSATRIFWNTFACRVVYKYKAHALAAQKYVVGSGSLFGNTDIKCTLKELGVDAEPPPAAGKVPKEDQAGMEDRAVPSMVPGNTSGIQLKSILKKSGGEEAAGNGGRGRVKFMLGGEENQMKNNMEKKSGASSFSKSTHSTMDINSKNFQKAVLQSSNPLPPLLPLPTSTSVISSTTGPQPLQPPNTMHYATPLAPPPRLVPPPRLPPPPSLTFGGEMAAKTPPPVPNIGPPKVDISHQMLNLLTKCNEVVANVTNIFGYVPYRPL</sequence>
<feature type="domain" description="PWWP" evidence="6">
    <location>
        <begin position="156"/>
        <end position="217"/>
    </location>
</feature>
<evidence type="ECO:0000256" key="2">
    <source>
        <dbReference type="ARBA" id="ARBA00023163"/>
    </source>
</evidence>
<dbReference type="InterPro" id="IPR000313">
    <property type="entry name" value="PWWP_dom"/>
</dbReference>
<dbReference type="SUPFAM" id="SSF63748">
    <property type="entry name" value="Tudor/PWWP/MBT"/>
    <property type="match status" value="1"/>
</dbReference>
<dbReference type="GO" id="GO:2000028">
    <property type="term" value="P:regulation of photoperiodism, flowering"/>
    <property type="evidence" value="ECO:0007669"/>
    <property type="project" value="UniProtKB-ARBA"/>
</dbReference>
<evidence type="ECO:0000313" key="7">
    <source>
        <dbReference type="EMBL" id="KAK1440481.1"/>
    </source>
</evidence>
<evidence type="ECO:0000256" key="5">
    <source>
        <dbReference type="SAM" id="MobiDB-lite"/>
    </source>
</evidence>
<feature type="region of interest" description="Disordered" evidence="5">
    <location>
        <begin position="349"/>
        <end position="611"/>
    </location>
</feature>
<feature type="region of interest" description="Disordered" evidence="5">
    <location>
        <begin position="681"/>
        <end position="742"/>
    </location>
</feature>
<proteinExistence type="inferred from homology"/>
<feature type="compositionally biased region" description="Polar residues" evidence="5">
    <location>
        <begin position="598"/>
        <end position="607"/>
    </location>
</feature>
<keyword evidence="1" id="KW-0805">Transcription regulation</keyword>
<accession>A0AAD8LJX4</accession>
<evidence type="ECO:0000256" key="3">
    <source>
        <dbReference type="ARBA" id="ARBA00023242"/>
    </source>
</evidence>
<dbReference type="PROSITE" id="PS50812">
    <property type="entry name" value="PWWP"/>
    <property type="match status" value="1"/>
</dbReference>
<protein>
    <recommendedName>
        <fullName evidence="6">PWWP domain-containing protein</fullName>
    </recommendedName>
</protein>
<reference evidence="7" key="1">
    <citation type="journal article" date="2023" name="bioRxiv">
        <title>Improved chromosome-level genome assembly for marigold (Tagetes erecta).</title>
        <authorList>
            <person name="Jiang F."/>
            <person name="Yuan L."/>
            <person name="Wang S."/>
            <person name="Wang H."/>
            <person name="Xu D."/>
            <person name="Wang A."/>
            <person name="Fan W."/>
        </authorList>
    </citation>
    <scope>NUCLEOTIDE SEQUENCE</scope>
    <source>
        <strain evidence="7">WSJ</strain>
        <tissue evidence="7">Leaf</tissue>
    </source>
</reference>
<dbReference type="GO" id="GO:0035098">
    <property type="term" value="C:ESC/E(Z) complex"/>
    <property type="evidence" value="ECO:0007669"/>
    <property type="project" value="UniProtKB-ARBA"/>
</dbReference>
<evidence type="ECO:0000256" key="4">
    <source>
        <dbReference type="ARBA" id="ARBA00060746"/>
    </source>
</evidence>
<dbReference type="Proteomes" id="UP001229421">
    <property type="component" value="Unassembled WGS sequence"/>
</dbReference>
<comment type="similarity">
    <text evidence="4">Belongs to the PDP family.</text>
</comment>
<dbReference type="CDD" id="cd05162">
    <property type="entry name" value="PWWP"/>
    <property type="match status" value="1"/>
</dbReference>
<dbReference type="Gene3D" id="2.30.30.140">
    <property type="match status" value="1"/>
</dbReference>
<comment type="caution">
    <text evidence="7">The sequence shown here is derived from an EMBL/GenBank/DDBJ whole genome shotgun (WGS) entry which is preliminary data.</text>
</comment>
<evidence type="ECO:0000256" key="1">
    <source>
        <dbReference type="ARBA" id="ARBA00023015"/>
    </source>
</evidence>
<feature type="region of interest" description="Disordered" evidence="5">
    <location>
        <begin position="1"/>
        <end position="50"/>
    </location>
</feature>
<keyword evidence="8" id="KW-1185">Reference proteome</keyword>
<feature type="compositionally biased region" description="Low complexity" evidence="5">
    <location>
        <begin position="73"/>
        <end position="91"/>
    </location>
</feature>
<feature type="compositionally biased region" description="Basic and acidic residues" evidence="5">
    <location>
        <begin position="727"/>
        <end position="742"/>
    </location>
</feature>